<dbReference type="PANTHER" id="PTHR23429:SF0">
    <property type="entry name" value="GLUCOSE-6-PHOSPHATE 1-DEHYDROGENASE"/>
    <property type="match status" value="1"/>
</dbReference>
<comment type="catalytic activity">
    <reaction evidence="7">
        <text>D-glucose 6-phosphate + NADP(+) = 6-phospho-D-glucono-1,5-lactone + NADPH + H(+)</text>
        <dbReference type="Rhea" id="RHEA:15841"/>
        <dbReference type="ChEBI" id="CHEBI:15378"/>
        <dbReference type="ChEBI" id="CHEBI:57783"/>
        <dbReference type="ChEBI" id="CHEBI:57955"/>
        <dbReference type="ChEBI" id="CHEBI:58349"/>
        <dbReference type="ChEBI" id="CHEBI:61548"/>
        <dbReference type="EC" id="1.1.1.49"/>
    </reaction>
</comment>
<dbReference type="NCBIfam" id="TIGR00871">
    <property type="entry name" value="zwf"/>
    <property type="match status" value="1"/>
</dbReference>
<gene>
    <name evidence="7 10" type="primary">zwf</name>
    <name evidence="10" type="ORF">Pan181_25340</name>
</gene>
<comment type="function">
    <text evidence="7">Catalyzes the oxidation of glucose 6-phosphate to 6-phosphogluconolactone.</text>
</comment>
<keyword evidence="11" id="KW-1185">Reference proteome</keyword>
<reference evidence="10 11" key="1">
    <citation type="submission" date="2019-02" db="EMBL/GenBank/DDBJ databases">
        <title>Deep-cultivation of Planctomycetes and their phenomic and genomic characterization uncovers novel biology.</title>
        <authorList>
            <person name="Wiegand S."/>
            <person name="Jogler M."/>
            <person name="Boedeker C."/>
            <person name="Pinto D."/>
            <person name="Vollmers J."/>
            <person name="Rivas-Marin E."/>
            <person name="Kohn T."/>
            <person name="Peeters S.H."/>
            <person name="Heuer A."/>
            <person name="Rast P."/>
            <person name="Oberbeckmann S."/>
            <person name="Bunk B."/>
            <person name="Jeske O."/>
            <person name="Meyerdierks A."/>
            <person name="Storesund J.E."/>
            <person name="Kallscheuer N."/>
            <person name="Luecker S."/>
            <person name="Lage O.M."/>
            <person name="Pohl T."/>
            <person name="Merkel B.J."/>
            <person name="Hornburger P."/>
            <person name="Mueller R.-W."/>
            <person name="Bruemmer F."/>
            <person name="Labrenz M."/>
            <person name="Spormann A.M."/>
            <person name="Op den Camp H."/>
            <person name="Overmann J."/>
            <person name="Amann R."/>
            <person name="Jetten M.S.M."/>
            <person name="Mascher T."/>
            <person name="Medema M.H."/>
            <person name="Devos D.P."/>
            <person name="Kaster A.-K."/>
            <person name="Ovreas L."/>
            <person name="Rohde M."/>
            <person name="Galperin M.Y."/>
            <person name="Jogler C."/>
        </authorList>
    </citation>
    <scope>NUCLEOTIDE SEQUENCE [LARGE SCALE GENOMIC DNA]</scope>
    <source>
        <strain evidence="10 11">Pan181</strain>
    </source>
</reference>
<feature type="binding site" evidence="7">
    <location>
        <position position="147"/>
    </location>
    <ligand>
        <name>NADP(+)</name>
        <dbReference type="ChEBI" id="CHEBI:58349"/>
    </ligand>
</feature>
<name>A0A518ANL8_9BACT</name>
<feature type="binding site" evidence="7">
    <location>
        <position position="329"/>
    </location>
    <ligand>
        <name>substrate</name>
    </ligand>
</feature>
<dbReference type="OrthoDB" id="9802739at2"/>
<dbReference type="HAMAP" id="MF_00966">
    <property type="entry name" value="G6PD"/>
    <property type="match status" value="1"/>
</dbReference>
<evidence type="ECO:0000256" key="1">
    <source>
        <dbReference type="ARBA" id="ARBA00004937"/>
    </source>
</evidence>
<evidence type="ECO:0000256" key="4">
    <source>
        <dbReference type="ARBA" id="ARBA00022857"/>
    </source>
</evidence>
<dbReference type="Pfam" id="PF02781">
    <property type="entry name" value="G6PD_C"/>
    <property type="match status" value="1"/>
</dbReference>
<dbReference type="AlphaFoldDB" id="A0A518ANL8"/>
<keyword evidence="5 7" id="KW-0560">Oxidoreductase</keyword>
<feature type="binding site" evidence="7">
    <location>
        <position position="234"/>
    </location>
    <ligand>
        <name>substrate</name>
    </ligand>
</feature>
<proteinExistence type="inferred from homology"/>
<dbReference type="InterPro" id="IPR022675">
    <property type="entry name" value="G6P_DH_C"/>
</dbReference>
<evidence type="ECO:0000256" key="7">
    <source>
        <dbReference type="HAMAP-Rule" id="MF_00966"/>
    </source>
</evidence>
<feature type="binding site" evidence="7">
    <location>
        <begin position="9"/>
        <end position="16"/>
    </location>
    <ligand>
        <name>NADP(+)</name>
        <dbReference type="ChEBI" id="CHEBI:58349"/>
    </ligand>
</feature>
<evidence type="ECO:0000256" key="5">
    <source>
        <dbReference type="ARBA" id="ARBA00023002"/>
    </source>
</evidence>
<sequence>MPHTIVIFGASGDLTKRKLVPALYQLHRKGRLPEETRVVGFSRTEFSHDQWREALTESTEKFAGKKFERETWDEFAKSIYYHPGDIGNRDDFVTLSEFLDELEGKVESERVYYLSTAPRFYGPAAEMLGAVGLSMENNGPRRIVIEKPFGTDGESASKLNDVVHSVFNEQQVYRIDHYLGKETVQNLMILRFANSIFEPIWNRNYIDHVQITVAEEVDIGSRAGYYETSGIIRDMFQNHILQLLMITAMEAPIRYAADPVRDEKVKVLHAVRPMTEEMLTADTFRGQYDGYLNEKDVASDSQTATFAAMKLWIDNWRWQGVPFYLRSGKAMSCRTTQIVIQFREPPHMLFDSCKTRRCESNRLVIQVQPAEGIQMHFQTKVPDAGMRMRQTDLDFRYDREFHGVMPEAYERLLLDALEGDASLFARADEVEAAWAICDPILNHWATKSQPPVYTYERGFWGPMESTEWMRETGREWFDTCPVLQ</sequence>
<dbReference type="PRINTS" id="PR00079">
    <property type="entry name" value="G6PDHDRGNASE"/>
</dbReference>
<protein>
    <recommendedName>
        <fullName evidence="7">Glucose-6-phosphate 1-dehydrogenase</fullName>
        <shortName evidence="7">G6PD</shortName>
        <ecNumber evidence="7">1.1.1.49</ecNumber>
    </recommendedName>
</protein>
<evidence type="ECO:0000313" key="10">
    <source>
        <dbReference type="EMBL" id="QDU56325.1"/>
    </source>
</evidence>
<keyword evidence="3 7" id="KW-0313">Glucose metabolism</keyword>
<evidence type="ECO:0000259" key="8">
    <source>
        <dbReference type="Pfam" id="PF00479"/>
    </source>
</evidence>
<dbReference type="GO" id="GO:0009051">
    <property type="term" value="P:pentose-phosphate shunt, oxidative branch"/>
    <property type="evidence" value="ECO:0007669"/>
    <property type="project" value="TreeGrafter"/>
</dbReference>
<dbReference type="Gene3D" id="3.30.360.10">
    <property type="entry name" value="Dihydrodipicolinate Reductase, domain 2"/>
    <property type="match status" value="1"/>
</dbReference>
<evidence type="ECO:0000259" key="9">
    <source>
        <dbReference type="Pfam" id="PF02781"/>
    </source>
</evidence>
<dbReference type="GO" id="GO:0050661">
    <property type="term" value="F:NADP binding"/>
    <property type="evidence" value="ECO:0007669"/>
    <property type="project" value="UniProtKB-UniRule"/>
</dbReference>
<dbReference type="EMBL" id="CP036278">
    <property type="protein sequence ID" value="QDU56325.1"/>
    <property type="molecule type" value="Genomic_DNA"/>
</dbReference>
<evidence type="ECO:0000256" key="3">
    <source>
        <dbReference type="ARBA" id="ARBA00022526"/>
    </source>
</evidence>
<comment type="similarity">
    <text evidence="2 7">Belongs to the glucose-6-phosphate dehydrogenase family.</text>
</comment>
<evidence type="ECO:0000256" key="6">
    <source>
        <dbReference type="ARBA" id="ARBA00023277"/>
    </source>
</evidence>
<organism evidence="10 11">
    <name type="scientific">Aeoliella mucimassa</name>
    <dbReference type="NCBI Taxonomy" id="2527972"/>
    <lineage>
        <taxon>Bacteria</taxon>
        <taxon>Pseudomonadati</taxon>
        <taxon>Planctomycetota</taxon>
        <taxon>Planctomycetia</taxon>
        <taxon>Pirellulales</taxon>
        <taxon>Lacipirellulaceae</taxon>
        <taxon>Aeoliella</taxon>
    </lineage>
</organism>
<comment type="pathway">
    <text evidence="1 7">Carbohydrate degradation; pentose phosphate pathway; D-ribulose 5-phosphate from D-glucose 6-phosphate (oxidative stage): step 1/3.</text>
</comment>
<dbReference type="InterPro" id="IPR019796">
    <property type="entry name" value="G6P_DH_AS"/>
</dbReference>
<feature type="binding site" evidence="7">
    <location>
        <position position="181"/>
    </location>
    <ligand>
        <name>substrate</name>
    </ligand>
</feature>
<comment type="caution">
    <text evidence="7">Lacks conserved residue(s) required for the propagation of feature annotation.</text>
</comment>
<feature type="binding site" evidence="7">
    <location>
        <position position="43"/>
    </location>
    <ligand>
        <name>NADP(+)</name>
        <dbReference type="ChEBI" id="CHEBI:58349"/>
    </ligand>
</feature>
<dbReference type="Pfam" id="PF00479">
    <property type="entry name" value="G6PD_N"/>
    <property type="match status" value="1"/>
</dbReference>
<feature type="binding site" evidence="7">
    <location>
        <begin position="85"/>
        <end position="86"/>
    </location>
    <ligand>
        <name>NADP(+)</name>
        <dbReference type="ChEBI" id="CHEBI:58349"/>
    </ligand>
</feature>
<dbReference type="PROSITE" id="PS00069">
    <property type="entry name" value="G6P_DEHYDROGENASE"/>
    <property type="match status" value="1"/>
</dbReference>
<dbReference type="Gene3D" id="3.40.50.720">
    <property type="entry name" value="NAD(P)-binding Rossmann-like Domain"/>
    <property type="match status" value="1"/>
</dbReference>
<accession>A0A518ANL8</accession>
<keyword evidence="6 7" id="KW-0119">Carbohydrate metabolism</keyword>
<dbReference type="UniPathway" id="UPA00115">
    <property type="reaction ID" value="UER00408"/>
</dbReference>
<dbReference type="RefSeq" id="WP_145247087.1">
    <property type="nucleotide sequence ID" value="NZ_CP036278.1"/>
</dbReference>
<dbReference type="GO" id="GO:0004345">
    <property type="term" value="F:glucose-6-phosphate dehydrogenase activity"/>
    <property type="evidence" value="ECO:0007669"/>
    <property type="project" value="UniProtKB-UniRule"/>
</dbReference>
<feature type="domain" description="Glucose-6-phosphate dehydrogenase NAD-binding" evidence="8">
    <location>
        <begin position="6"/>
        <end position="186"/>
    </location>
</feature>
<dbReference type="GO" id="GO:0006006">
    <property type="term" value="P:glucose metabolic process"/>
    <property type="evidence" value="ECO:0007669"/>
    <property type="project" value="UniProtKB-KW"/>
</dbReference>
<feature type="active site" description="Proton acceptor" evidence="7">
    <location>
        <position position="239"/>
    </location>
</feature>
<dbReference type="PANTHER" id="PTHR23429">
    <property type="entry name" value="GLUCOSE-6-PHOSPHATE 1-DEHYDROGENASE G6PD"/>
    <property type="match status" value="1"/>
</dbReference>
<dbReference type="InterPro" id="IPR001282">
    <property type="entry name" value="G6P_DH"/>
</dbReference>
<dbReference type="PIRSF" id="PIRSF000110">
    <property type="entry name" value="G6PD"/>
    <property type="match status" value="1"/>
</dbReference>
<dbReference type="GO" id="GO:0005829">
    <property type="term" value="C:cytosol"/>
    <property type="evidence" value="ECO:0007669"/>
    <property type="project" value="TreeGrafter"/>
</dbReference>
<dbReference type="SUPFAM" id="SSF51735">
    <property type="entry name" value="NAD(P)-binding Rossmann-fold domains"/>
    <property type="match status" value="1"/>
</dbReference>
<dbReference type="InterPro" id="IPR022674">
    <property type="entry name" value="G6P_DH_NAD-bd"/>
</dbReference>
<feature type="domain" description="Glucose-6-phosphate dehydrogenase C-terminal" evidence="9">
    <location>
        <begin position="188"/>
        <end position="476"/>
    </location>
</feature>
<dbReference type="EC" id="1.1.1.49" evidence="7"/>
<dbReference type="Proteomes" id="UP000315750">
    <property type="component" value="Chromosome"/>
</dbReference>
<evidence type="ECO:0000256" key="2">
    <source>
        <dbReference type="ARBA" id="ARBA00009975"/>
    </source>
</evidence>
<dbReference type="InterPro" id="IPR036291">
    <property type="entry name" value="NAD(P)-bd_dom_sf"/>
</dbReference>
<feature type="binding site" evidence="7">
    <location>
        <position position="215"/>
    </location>
    <ligand>
        <name>substrate</name>
    </ligand>
</feature>
<evidence type="ECO:0000313" key="11">
    <source>
        <dbReference type="Proteomes" id="UP000315750"/>
    </source>
</evidence>
<feature type="binding site" evidence="7">
    <location>
        <position position="177"/>
    </location>
    <ligand>
        <name>substrate</name>
    </ligand>
</feature>
<keyword evidence="4 7" id="KW-0521">NADP</keyword>
<dbReference type="KEGG" id="amuc:Pan181_25340"/>
<dbReference type="SUPFAM" id="SSF55347">
    <property type="entry name" value="Glyceraldehyde-3-phosphate dehydrogenase-like, C-terminal domain"/>
    <property type="match status" value="1"/>
</dbReference>